<dbReference type="InterPro" id="IPR039426">
    <property type="entry name" value="TonB-dep_rcpt-like"/>
</dbReference>
<dbReference type="SUPFAM" id="SSF56935">
    <property type="entry name" value="Porins"/>
    <property type="match status" value="1"/>
</dbReference>
<dbReference type="InterPro" id="IPR008969">
    <property type="entry name" value="CarboxyPept-like_regulatory"/>
</dbReference>
<keyword evidence="5 10" id="KW-0732">Signal</keyword>
<evidence type="ECO:0000256" key="10">
    <source>
        <dbReference type="SAM" id="SignalP"/>
    </source>
</evidence>
<keyword evidence="2 8" id="KW-0813">Transport</keyword>
<evidence type="ECO:0000256" key="8">
    <source>
        <dbReference type="PROSITE-ProRule" id="PRU01360"/>
    </source>
</evidence>
<dbReference type="Pfam" id="PF07660">
    <property type="entry name" value="STN"/>
    <property type="match status" value="1"/>
</dbReference>
<feature type="chain" id="PRO_5045496273" evidence="10">
    <location>
        <begin position="18"/>
        <end position="1137"/>
    </location>
</feature>
<dbReference type="Gene3D" id="2.40.170.20">
    <property type="entry name" value="TonB-dependent receptor, beta-barrel domain"/>
    <property type="match status" value="1"/>
</dbReference>
<dbReference type="SMART" id="SM00965">
    <property type="entry name" value="STN"/>
    <property type="match status" value="1"/>
</dbReference>
<keyword evidence="6 8" id="KW-0472">Membrane</keyword>
<sequence length="1137" mass="125967">MKLTGLFLVIACLHVSAAGFSQKISLSVKNAPLSSLFTRIEQQSGYTFFYDNNLVKKARKVTLTFSDGTVTEILDEALKNQALTYSILDKTIVIKRLEDSKESESTKGTPTSSLPNESPFAKSPSDLEKRMTASLNPKPSLTINQDITIRGKVTEENTGALPGVSVVIKGTTRGTATDASGNYELAVPGPQAVLVFSYVGYEPQEVTVAGRSVIDINLKPDVKALNEVVVVGYGTQKKVNLTGAVAVLNMKSKENTPITNVSQALHGVSGLWVNQAGSKPGRDNATIRIRGIGTTNNSNPLVLVNGIEYDMNELNPNDIETVTVLKDASAAIYGSRAANGVILITTKTGQQGQSKINYSFSYGLQTPTMMPDVVWDPIQYMELKNQALRNEGKTVVDYSDAQIQEYRAGMATNPIAYPNINWFDLMMKTGYLQQHHLRFSGGTEKISYNFSLGYTDQDGINIAADHANRYSLDLNLSAQVTKRLRVGGNLTGSYRKFEDVADGGTANYFSALTRILPIFTPYVADGRYGNTVFRTPGRNLIENPMKFLKEGSRDRTEQRVLAKVFADYQLPFNIRYSINFGVDKRDAYEKLFVPQVNTFHPLTLEELVYPVTYASSTSENNLNLTVFQTLNWEKTMGAHQVSAMLGTSYNDFYYNTFSARTEGFLDKTLTDLSVGAVNQRTSGNTTVDRLASYFGRVNYSYDEKYLLEAIFRYDGSSRFARENRWGTFPGLSAGWRIDKEHFFGSTSFINLLKLRASYGKLGNQAVPLYSYLNVVNLGSNYSFNNAIQTGAAITSYNDPTISWETTTTNNLGLDLEAWQGKLGIELDVYKRRTSGILRPVSIPAQVGALTGPQANIGVVDNTGFELAVSHRNRLGDFRYDVRAEVGHVKNKVIDLNGETIIRTPSQWPYIGRRIIKEGYPIDSYFLLQADGIYQNTDEIANSAKLSSAVKPGYIRYKDINNDGKINGDDRVISAGTIPKYTFGFTLNLGYKGFILNTFLQGVQGISIYPTGNLIYPVDNGAGITKVWATDAWTPENPTATLPILTTPQGATENYEASTFWLRDGSYLRAQTIQLNYTFPEKWVSKIAMSKLSLFVNGQNLFTLSKFKDSDPERDYNTDNIKDYPMLKTFSMGLNATF</sequence>
<reference evidence="13" key="1">
    <citation type="journal article" date="2019" name="Int. J. Syst. Evol. Microbiol.">
        <title>The Global Catalogue of Microorganisms (GCM) 10K type strain sequencing project: providing services to taxonomists for standard genome sequencing and annotation.</title>
        <authorList>
            <consortium name="The Broad Institute Genomics Platform"/>
            <consortium name="The Broad Institute Genome Sequencing Center for Infectious Disease"/>
            <person name="Wu L."/>
            <person name="Ma J."/>
        </authorList>
    </citation>
    <scope>NUCLEOTIDE SEQUENCE [LARGE SCALE GENOMIC DNA]</scope>
    <source>
        <strain evidence="13">CCUG 55250</strain>
    </source>
</reference>
<evidence type="ECO:0000256" key="6">
    <source>
        <dbReference type="ARBA" id="ARBA00023136"/>
    </source>
</evidence>
<protein>
    <submittedName>
        <fullName evidence="12">TonB-dependent receptor</fullName>
    </submittedName>
</protein>
<evidence type="ECO:0000256" key="4">
    <source>
        <dbReference type="ARBA" id="ARBA00022692"/>
    </source>
</evidence>
<keyword evidence="4 8" id="KW-0812">Transmembrane</keyword>
<dbReference type="SUPFAM" id="SSF49464">
    <property type="entry name" value="Carboxypeptidase regulatory domain-like"/>
    <property type="match status" value="1"/>
</dbReference>
<dbReference type="RefSeq" id="WP_379850280.1">
    <property type="nucleotide sequence ID" value="NZ_JBHSMA010000014.1"/>
</dbReference>
<dbReference type="EMBL" id="JBHSMA010000014">
    <property type="protein sequence ID" value="MFC5412603.1"/>
    <property type="molecule type" value="Genomic_DNA"/>
</dbReference>
<evidence type="ECO:0000259" key="11">
    <source>
        <dbReference type="SMART" id="SM00965"/>
    </source>
</evidence>
<keyword evidence="12" id="KW-0675">Receptor</keyword>
<evidence type="ECO:0000256" key="9">
    <source>
        <dbReference type="SAM" id="MobiDB-lite"/>
    </source>
</evidence>
<comment type="caution">
    <text evidence="12">The sequence shown here is derived from an EMBL/GenBank/DDBJ whole genome shotgun (WGS) entry which is preliminary data.</text>
</comment>
<feature type="region of interest" description="Disordered" evidence="9">
    <location>
        <begin position="99"/>
        <end position="128"/>
    </location>
</feature>
<dbReference type="InterPro" id="IPR037066">
    <property type="entry name" value="Plug_dom_sf"/>
</dbReference>
<feature type="compositionally biased region" description="Polar residues" evidence="9">
    <location>
        <begin position="106"/>
        <end position="116"/>
    </location>
</feature>
<dbReference type="Pfam" id="PF13715">
    <property type="entry name" value="CarbopepD_reg_2"/>
    <property type="match status" value="1"/>
</dbReference>
<evidence type="ECO:0000256" key="7">
    <source>
        <dbReference type="ARBA" id="ARBA00023237"/>
    </source>
</evidence>
<keyword evidence="3 8" id="KW-1134">Transmembrane beta strand</keyword>
<organism evidence="12 13">
    <name type="scientific">Larkinella bovis</name>
    <dbReference type="NCBI Taxonomy" id="683041"/>
    <lineage>
        <taxon>Bacteria</taxon>
        <taxon>Pseudomonadati</taxon>
        <taxon>Bacteroidota</taxon>
        <taxon>Cytophagia</taxon>
        <taxon>Cytophagales</taxon>
        <taxon>Spirosomataceae</taxon>
        <taxon>Larkinella</taxon>
    </lineage>
</organism>
<dbReference type="InterPro" id="IPR036942">
    <property type="entry name" value="Beta-barrel_TonB_sf"/>
</dbReference>
<gene>
    <name evidence="12" type="ORF">ACFPMF_24980</name>
</gene>
<proteinExistence type="inferred from homology"/>
<evidence type="ECO:0000256" key="2">
    <source>
        <dbReference type="ARBA" id="ARBA00022448"/>
    </source>
</evidence>
<keyword evidence="7 8" id="KW-0998">Cell outer membrane</keyword>
<dbReference type="Gene3D" id="3.55.50.30">
    <property type="match status" value="1"/>
</dbReference>
<comment type="subcellular location">
    <subcellularLocation>
        <location evidence="1 8">Cell outer membrane</location>
        <topology evidence="1 8">Multi-pass membrane protein</topology>
    </subcellularLocation>
</comment>
<feature type="signal peptide" evidence="10">
    <location>
        <begin position="1"/>
        <end position="17"/>
    </location>
</feature>
<dbReference type="PROSITE" id="PS52016">
    <property type="entry name" value="TONB_DEPENDENT_REC_3"/>
    <property type="match status" value="1"/>
</dbReference>
<dbReference type="Proteomes" id="UP001596106">
    <property type="component" value="Unassembled WGS sequence"/>
</dbReference>
<evidence type="ECO:0000256" key="3">
    <source>
        <dbReference type="ARBA" id="ARBA00022452"/>
    </source>
</evidence>
<dbReference type="Gene3D" id="2.170.130.10">
    <property type="entry name" value="TonB-dependent receptor, plug domain"/>
    <property type="match status" value="1"/>
</dbReference>
<evidence type="ECO:0000313" key="12">
    <source>
        <dbReference type="EMBL" id="MFC5412603.1"/>
    </source>
</evidence>
<evidence type="ECO:0000313" key="13">
    <source>
        <dbReference type="Proteomes" id="UP001596106"/>
    </source>
</evidence>
<dbReference type="InterPro" id="IPR011662">
    <property type="entry name" value="Secretin/TonB_short_N"/>
</dbReference>
<name>A0ABW0IGH5_9BACT</name>
<accession>A0ABW0IGH5</accession>
<dbReference type="Gene3D" id="2.60.40.1120">
    <property type="entry name" value="Carboxypeptidase-like, regulatory domain"/>
    <property type="match status" value="1"/>
</dbReference>
<evidence type="ECO:0000256" key="5">
    <source>
        <dbReference type="ARBA" id="ARBA00022729"/>
    </source>
</evidence>
<dbReference type="NCBIfam" id="TIGR04056">
    <property type="entry name" value="OMP_RagA_SusC"/>
    <property type="match status" value="1"/>
</dbReference>
<dbReference type="InterPro" id="IPR023997">
    <property type="entry name" value="TonB-dep_OMP_SusC/RagA_CS"/>
</dbReference>
<dbReference type="PANTHER" id="PTHR30069">
    <property type="entry name" value="TONB-DEPENDENT OUTER MEMBRANE RECEPTOR"/>
    <property type="match status" value="1"/>
</dbReference>
<dbReference type="NCBIfam" id="TIGR04057">
    <property type="entry name" value="SusC_RagA_signa"/>
    <property type="match status" value="1"/>
</dbReference>
<feature type="domain" description="Secretin/TonB short N-terminal" evidence="11">
    <location>
        <begin position="46"/>
        <end position="97"/>
    </location>
</feature>
<dbReference type="InterPro" id="IPR012910">
    <property type="entry name" value="Plug_dom"/>
</dbReference>
<dbReference type="InterPro" id="IPR023996">
    <property type="entry name" value="TonB-dep_OMP_SusC/RagA"/>
</dbReference>
<comment type="similarity">
    <text evidence="8">Belongs to the TonB-dependent receptor family.</text>
</comment>
<evidence type="ECO:0000256" key="1">
    <source>
        <dbReference type="ARBA" id="ARBA00004571"/>
    </source>
</evidence>
<dbReference type="Pfam" id="PF07715">
    <property type="entry name" value="Plug"/>
    <property type="match status" value="1"/>
</dbReference>
<dbReference type="PANTHER" id="PTHR30069:SF29">
    <property type="entry name" value="HEMOGLOBIN AND HEMOGLOBIN-HAPTOGLOBIN-BINDING PROTEIN 1-RELATED"/>
    <property type="match status" value="1"/>
</dbReference>
<keyword evidence="13" id="KW-1185">Reference proteome</keyword>